<evidence type="ECO:0000256" key="1">
    <source>
        <dbReference type="ARBA" id="ARBA00005593"/>
    </source>
</evidence>
<evidence type="ECO:0000313" key="3">
    <source>
        <dbReference type="EMBL" id="GLB33328.1"/>
    </source>
</evidence>
<dbReference type="GO" id="GO:0005968">
    <property type="term" value="C:Rab-protein geranylgeranyltransferase complex"/>
    <property type="evidence" value="ECO:0007669"/>
    <property type="project" value="TreeGrafter"/>
</dbReference>
<dbReference type="Proteomes" id="UP001063166">
    <property type="component" value="Unassembled WGS sequence"/>
</dbReference>
<sequence length="593" mass="63392">MDDGKFDVTIIGTGLTESIAAAALAKAGFKVAHLDENPYYGGAEASLSLDELAQWADAQASSSSPKYTSISRSLEVPSQTRQYSVCLSPSVIPSIGPIISSLVSSGVAKYGGFRLLEHVGVYHPSGVIKNVPGTKEDIFKSKEIALIDKRRLMRFLMFAVGDFEDKNELKGVDEIPFGDFLKDVFSLKDELHTALVFALAFCFSTSEPTLPALHRIRRYLRSVGRYGPSPFLVGHYGGSGEIAQGFCRAAAVSGGVYILGRRVISIAHSSTELTESSTPSEEERSKPLPPYSIALDDFPDTLTSHIIISSASHVPPHLTHLTKQLSLDHDHNPHANSPIARCIAVVDHGITFPPPASSVNPPADTEEDSPLNTPETDTRSKPPSPLDAGIFVFPPSSVAGGSKTAAATVLITGEGTMSTPKGKWIWYIALPLSSPPADSISAEQLLQPYLDAMLSLTKPPTPSVRLPPSSSPPAPAVEAAPHSAHPRPKPLFTLFYIEHPDPSSPSAETSRHTKSYVVPPPLPPASPLPDVPDAAATSAEAVFWEAVKVLRDAGVRPERDQGLDDVDAGEALDIQSFWPLLETGEDSGGEEEW</sequence>
<dbReference type="PANTHER" id="PTHR11787">
    <property type="entry name" value="RAB GDP-DISSOCIATION INHIBITOR"/>
    <property type="match status" value="1"/>
</dbReference>
<dbReference type="AlphaFoldDB" id="A0A9P3PCQ4"/>
<dbReference type="GO" id="GO:0016192">
    <property type="term" value="P:vesicle-mediated transport"/>
    <property type="evidence" value="ECO:0007669"/>
    <property type="project" value="TreeGrafter"/>
</dbReference>
<name>A0A9P3PCQ4_LYOSH</name>
<comment type="similarity">
    <text evidence="1">Belongs to the Rab GDI family.</text>
</comment>
<comment type="caution">
    <text evidence="3">The sequence shown here is derived from an EMBL/GenBank/DDBJ whole genome shotgun (WGS) entry which is preliminary data.</text>
</comment>
<feature type="region of interest" description="Disordered" evidence="2">
    <location>
        <begin position="353"/>
        <end position="386"/>
    </location>
</feature>
<dbReference type="GO" id="GO:0005829">
    <property type="term" value="C:cytosol"/>
    <property type="evidence" value="ECO:0007669"/>
    <property type="project" value="TreeGrafter"/>
</dbReference>
<dbReference type="GO" id="GO:0005634">
    <property type="term" value="C:nucleus"/>
    <property type="evidence" value="ECO:0007669"/>
    <property type="project" value="TreeGrafter"/>
</dbReference>
<dbReference type="Gene3D" id="1.10.405.10">
    <property type="entry name" value="Guanine Nucleotide Dissociation Inhibitor, domain 1"/>
    <property type="match status" value="1"/>
</dbReference>
<dbReference type="GO" id="GO:0005092">
    <property type="term" value="F:GDP-dissociation inhibitor activity"/>
    <property type="evidence" value="ECO:0007669"/>
    <property type="project" value="InterPro"/>
</dbReference>
<protein>
    <submittedName>
        <fullName evidence="3">FAD NAD-P-binding domain-containing protein</fullName>
    </submittedName>
</protein>
<evidence type="ECO:0000256" key="2">
    <source>
        <dbReference type="SAM" id="MobiDB-lite"/>
    </source>
</evidence>
<dbReference type="EMBL" id="BRPK01000001">
    <property type="protein sequence ID" value="GLB33328.1"/>
    <property type="molecule type" value="Genomic_DNA"/>
</dbReference>
<gene>
    <name evidence="3" type="ORF">LshimejAT787_0102120</name>
</gene>
<dbReference type="Gene3D" id="3.50.50.60">
    <property type="entry name" value="FAD/NAD(P)-binding domain"/>
    <property type="match status" value="1"/>
</dbReference>
<feature type="region of interest" description="Disordered" evidence="2">
    <location>
        <begin position="270"/>
        <end position="289"/>
    </location>
</feature>
<feature type="compositionally biased region" description="Low complexity" evidence="2">
    <location>
        <begin position="270"/>
        <end position="279"/>
    </location>
</feature>
<dbReference type="Pfam" id="PF00996">
    <property type="entry name" value="GDI"/>
    <property type="match status" value="1"/>
</dbReference>
<keyword evidence="4" id="KW-1185">Reference proteome</keyword>
<dbReference type="InterPro" id="IPR036188">
    <property type="entry name" value="FAD/NAD-bd_sf"/>
</dbReference>
<proteinExistence type="inferred from homology"/>
<dbReference type="InterPro" id="IPR018203">
    <property type="entry name" value="GDP_dissociation_inhibitor"/>
</dbReference>
<reference evidence="3" key="1">
    <citation type="submission" date="2022-07" db="EMBL/GenBank/DDBJ databases">
        <title>The genome of Lyophyllum shimeji provides insight into the initial evolution of ectomycorrhizal fungal genome.</title>
        <authorList>
            <person name="Kobayashi Y."/>
            <person name="Shibata T."/>
            <person name="Hirakawa H."/>
            <person name="Shigenobu S."/>
            <person name="Nishiyama T."/>
            <person name="Yamada A."/>
            <person name="Hasebe M."/>
            <person name="Kawaguchi M."/>
        </authorList>
    </citation>
    <scope>NUCLEOTIDE SEQUENCE</scope>
    <source>
        <strain evidence="3">AT787</strain>
    </source>
</reference>
<dbReference type="PRINTS" id="PR00891">
    <property type="entry name" value="RABGDIREP"/>
</dbReference>
<dbReference type="OrthoDB" id="9446342at2759"/>
<feature type="region of interest" description="Disordered" evidence="2">
    <location>
        <begin position="501"/>
        <end position="524"/>
    </location>
</feature>
<organism evidence="3 4">
    <name type="scientific">Lyophyllum shimeji</name>
    <name type="common">Hon-shimeji</name>
    <name type="synonym">Tricholoma shimeji</name>
    <dbReference type="NCBI Taxonomy" id="47721"/>
    <lineage>
        <taxon>Eukaryota</taxon>
        <taxon>Fungi</taxon>
        <taxon>Dikarya</taxon>
        <taxon>Basidiomycota</taxon>
        <taxon>Agaricomycotina</taxon>
        <taxon>Agaricomycetes</taxon>
        <taxon>Agaricomycetidae</taxon>
        <taxon>Agaricales</taxon>
        <taxon>Tricholomatineae</taxon>
        <taxon>Lyophyllaceae</taxon>
        <taxon>Lyophyllum</taxon>
    </lineage>
</organism>
<dbReference type="GO" id="GO:0007264">
    <property type="term" value="P:small GTPase-mediated signal transduction"/>
    <property type="evidence" value="ECO:0007669"/>
    <property type="project" value="InterPro"/>
</dbReference>
<evidence type="ECO:0000313" key="4">
    <source>
        <dbReference type="Proteomes" id="UP001063166"/>
    </source>
</evidence>
<feature type="region of interest" description="Disordered" evidence="2">
    <location>
        <begin position="460"/>
        <end position="485"/>
    </location>
</feature>
<dbReference type="SUPFAM" id="SSF51905">
    <property type="entry name" value="FAD/NAD(P)-binding domain"/>
    <property type="match status" value="1"/>
</dbReference>
<dbReference type="PANTHER" id="PTHR11787:SF4">
    <property type="entry name" value="CHM, RAB ESCORT PROTEIN 1"/>
    <property type="match status" value="1"/>
</dbReference>
<accession>A0A9P3PCQ4</accession>